<dbReference type="RefSeq" id="WP_183494916.1">
    <property type="nucleotide sequence ID" value="NZ_JACIFF010000002.1"/>
</dbReference>
<comment type="caution">
    <text evidence="2">The sequence shown here is derived from an EMBL/GenBank/DDBJ whole genome shotgun (WGS) entry which is preliminary data.</text>
</comment>
<dbReference type="PANTHER" id="PTHR36503">
    <property type="entry name" value="BLR2520 PROTEIN"/>
    <property type="match status" value="1"/>
</dbReference>
<dbReference type="Proteomes" id="UP000576209">
    <property type="component" value="Unassembled WGS sequence"/>
</dbReference>
<dbReference type="PROSITE" id="PS51819">
    <property type="entry name" value="VOC"/>
    <property type="match status" value="1"/>
</dbReference>
<dbReference type="Pfam" id="PF00903">
    <property type="entry name" value="Glyoxalase"/>
    <property type="match status" value="1"/>
</dbReference>
<organism evidence="2 3">
    <name type="scientific">Neolewinella aquimaris</name>
    <dbReference type="NCBI Taxonomy" id="1835722"/>
    <lineage>
        <taxon>Bacteria</taxon>
        <taxon>Pseudomonadati</taxon>
        <taxon>Bacteroidota</taxon>
        <taxon>Saprospiria</taxon>
        <taxon>Saprospirales</taxon>
        <taxon>Lewinellaceae</taxon>
        <taxon>Neolewinella</taxon>
    </lineage>
</organism>
<proteinExistence type="predicted"/>
<reference evidence="2 3" key="1">
    <citation type="submission" date="2020-08" db="EMBL/GenBank/DDBJ databases">
        <title>Genomic Encyclopedia of Type Strains, Phase IV (KMG-IV): sequencing the most valuable type-strain genomes for metagenomic binning, comparative biology and taxonomic classification.</title>
        <authorList>
            <person name="Goeker M."/>
        </authorList>
    </citation>
    <scope>NUCLEOTIDE SEQUENCE [LARGE SCALE GENOMIC DNA]</scope>
    <source>
        <strain evidence="2 3">DSM 105137</strain>
    </source>
</reference>
<dbReference type="EMBL" id="JACIFF010000002">
    <property type="protein sequence ID" value="MBB4078681.1"/>
    <property type="molecule type" value="Genomic_DNA"/>
</dbReference>
<keyword evidence="3" id="KW-1185">Reference proteome</keyword>
<protein>
    <recommendedName>
        <fullName evidence="1">VOC domain-containing protein</fullName>
    </recommendedName>
</protein>
<dbReference type="SUPFAM" id="SSF54593">
    <property type="entry name" value="Glyoxalase/Bleomycin resistance protein/Dihydroxybiphenyl dioxygenase"/>
    <property type="match status" value="1"/>
</dbReference>
<dbReference type="InterPro" id="IPR029068">
    <property type="entry name" value="Glyas_Bleomycin-R_OHBP_Dase"/>
</dbReference>
<gene>
    <name evidence="2" type="ORF">GGR28_001294</name>
</gene>
<evidence type="ECO:0000313" key="2">
    <source>
        <dbReference type="EMBL" id="MBB4078681.1"/>
    </source>
</evidence>
<dbReference type="Gene3D" id="3.10.180.10">
    <property type="entry name" value="2,3-Dihydroxybiphenyl 1,2-Dioxygenase, domain 1"/>
    <property type="match status" value="1"/>
</dbReference>
<sequence>MTKQVWLNLPVADVATSRTFFRAIGFRESPRHAGNPQLAGFLIGEHDFIVMLFPESEFKNFTQLPVADTKQASEVLINIDAESPEEVDKMRDRVAEAGGHIYTPPTLVEGFMYLFCFADPDGHRWCVMHMDEAKLAGR</sequence>
<accession>A0A840E0C9</accession>
<feature type="domain" description="VOC" evidence="1">
    <location>
        <begin position="3"/>
        <end position="130"/>
    </location>
</feature>
<dbReference type="AlphaFoldDB" id="A0A840E0C9"/>
<dbReference type="InterPro" id="IPR004360">
    <property type="entry name" value="Glyas_Fos-R_dOase_dom"/>
</dbReference>
<name>A0A840E0C9_9BACT</name>
<dbReference type="PANTHER" id="PTHR36503:SF2">
    <property type="entry name" value="BLR2408 PROTEIN"/>
    <property type="match status" value="1"/>
</dbReference>
<evidence type="ECO:0000259" key="1">
    <source>
        <dbReference type="PROSITE" id="PS51819"/>
    </source>
</evidence>
<dbReference type="InterPro" id="IPR037523">
    <property type="entry name" value="VOC_core"/>
</dbReference>
<evidence type="ECO:0000313" key="3">
    <source>
        <dbReference type="Proteomes" id="UP000576209"/>
    </source>
</evidence>